<sequence length="177" mass="20381">MSTILCILLLCWALSATIMWRYKANIMRKLLMTWQEQALLSVRMTQIRAQALITILRAGNLPSAQHILTLLDGWQADLQYIPFSDFRGHMFALFQELTEIALAQPAGMFTMNARIESVLGAAQRALREDVIGCQGLIQTMTMHQFNRLWMSEHNWTLPHVDREPRTSFPFDHPHSLS</sequence>
<dbReference type="RefSeq" id="WP_020376208.1">
    <property type="nucleotide sequence ID" value="NZ_FWWY01000001.1"/>
</dbReference>
<accession>A0A1W1W736</accession>
<name>A0A1W1W736_SULTA</name>
<protein>
    <submittedName>
        <fullName evidence="1">Uncharacterized protein</fullName>
    </submittedName>
</protein>
<reference evidence="2" key="1">
    <citation type="submission" date="2017-04" db="EMBL/GenBank/DDBJ databases">
        <authorList>
            <person name="Varghese N."/>
            <person name="Submissions S."/>
        </authorList>
    </citation>
    <scope>NUCLEOTIDE SEQUENCE [LARGE SCALE GENOMIC DNA]</scope>
    <source>
        <strain evidence="2">DSM 9293</strain>
    </source>
</reference>
<evidence type="ECO:0000313" key="2">
    <source>
        <dbReference type="Proteomes" id="UP000192660"/>
    </source>
</evidence>
<dbReference type="EMBL" id="FWWY01000001">
    <property type="protein sequence ID" value="SMC02121.1"/>
    <property type="molecule type" value="Genomic_DNA"/>
</dbReference>
<dbReference type="OrthoDB" id="9888427at2"/>
<keyword evidence="2" id="KW-1185">Reference proteome</keyword>
<evidence type="ECO:0000313" key="1">
    <source>
        <dbReference type="EMBL" id="SMC02121.1"/>
    </source>
</evidence>
<proteinExistence type="predicted"/>
<organism evidence="1 2">
    <name type="scientific">Sulfobacillus thermosulfidooxidans (strain DSM 9293 / VKM B-1269 / AT-1)</name>
    <dbReference type="NCBI Taxonomy" id="929705"/>
    <lineage>
        <taxon>Bacteria</taxon>
        <taxon>Bacillati</taxon>
        <taxon>Bacillota</taxon>
        <taxon>Clostridia</taxon>
        <taxon>Eubacteriales</taxon>
        <taxon>Clostridiales Family XVII. Incertae Sedis</taxon>
        <taxon>Sulfobacillus</taxon>
    </lineage>
</organism>
<dbReference type="Proteomes" id="UP000192660">
    <property type="component" value="Unassembled WGS sequence"/>
</dbReference>
<gene>
    <name evidence="1" type="ORF">SAMN00768000_0338</name>
</gene>
<dbReference type="AlphaFoldDB" id="A0A1W1W736"/>